<proteinExistence type="predicted"/>
<dbReference type="AlphaFoldDB" id="A0A6J6E796"/>
<feature type="transmembrane region" description="Helical" evidence="1">
    <location>
        <begin position="6"/>
        <end position="26"/>
    </location>
</feature>
<name>A0A6J6E796_9ZZZZ</name>
<evidence type="ECO:0000256" key="1">
    <source>
        <dbReference type="SAM" id="Phobius"/>
    </source>
</evidence>
<organism evidence="2">
    <name type="scientific">freshwater metagenome</name>
    <dbReference type="NCBI Taxonomy" id="449393"/>
    <lineage>
        <taxon>unclassified sequences</taxon>
        <taxon>metagenomes</taxon>
        <taxon>ecological metagenomes</taxon>
    </lineage>
</organism>
<accession>A0A6J6E796</accession>
<keyword evidence="1" id="KW-0812">Transmembrane</keyword>
<dbReference type="EMBL" id="CAEZTJ010000112">
    <property type="protein sequence ID" value="CAB4572272.1"/>
    <property type="molecule type" value="Genomic_DNA"/>
</dbReference>
<reference evidence="2" key="1">
    <citation type="submission" date="2020-05" db="EMBL/GenBank/DDBJ databases">
        <authorList>
            <person name="Chiriac C."/>
            <person name="Salcher M."/>
            <person name="Ghai R."/>
            <person name="Kavagutti S V."/>
        </authorList>
    </citation>
    <scope>NUCLEOTIDE SEQUENCE</scope>
</reference>
<protein>
    <submittedName>
        <fullName evidence="2">Unannotated protein</fullName>
    </submittedName>
</protein>
<keyword evidence="1" id="KW-0472">Membrane</keyword>
<sequence>MAYIDYLFNYPVFVITDIALPIFLMVKWNNVRRAMLRAGYELY</sequence>
<evidence type="ECO:0000313" key="2">
    <source>
        <dbReference type="EMBL" id="CAB4572272.1"/>
    </source>
</evidence>
<keyword evidence="1" id="KW-1133">Transmembrane helix</keyword>
<gene>
    <name evidence="2" type="ORF">UFOPK1650_00771</name>
</gene>